<dbReference type="Pfam" id="PF00226">
    <property type="entry name" value="DnaJ"/>
    <property type="match status" value="1"/>
</dbReference>
<dbReference type="GO" id="GO:0005737">
    <property type="term" value="C:cytoplasm"/>
    <property type="evidence" value="ECO:0007669"/>
    <property type="project" value="UniProtKB-SubCell"/>
</dbReference>
<dbReference type="InterPro" id="IPR052094">
    <property type="entry name" value="Pre-mRNA-splicing_ERAD"/>
</dbReference>
<evidence type="ECO:0000256" key="6">
    <source>
        <dbReference type="SAM" id="MobiDB-lite"/>
    </source>
</evidence>
<comment type="subcellular location">
    <subcellularLocation>
        <location evidence="2">Cytoplasm</location>
    </subcellularLocation>
    <subcellularLocation>
        <location evidence="1">Nucleus</location>
    </subcellularLocation>
</comment>
<dbReference type="HOGENOM" id="CLU_045732_0_1_1"/>
<dbReference type="AlphaFoldDB" id="A0A0C3ARC5"/>
<dbReference type="PRINTS" id="PR00625">
    <property type="entry name" value="JDOMAIN"/>
</dbReference>
<evidence type="ECO:0000256" key="5">
    <source>
        <dbReference type="ARBA" id="ARBA00023242"/>
    </source>
</evidence>
<reference evidence="9" key="2">
    <citation type="submission" date="2015-01" db="EMBL/GenBank/DDBJ databases">
        <title>Evolutionary Origins and Diversification of the Mycorrhizal Mutualists.</title>
        <authorList>
            <consortium name="DOE Joint Genome Institute"/>
            <consortium name="Mycorrhizal Genomics Consortium"/>
            <person name="Kohler A."/>
            <person name="Kuo A."/>
            <person name="Nagy L.G."/>
            <person name="Floudas D."/>
            <person name="Copeland A."/>
            <person name="Barry K.W."/>
            <person name="Cichocki N."/>
            <person name="Veneault-Fourrey C."/>
            <person name="LaButti K."/>
            <person name="Lindquist E.A."/>
            <person name="Lipzen A."/>
            <person name="Lundell T."/>
            <person name="Morin E."/>
            <person name="Murat C."/>
            <person name="Riley R."/>
            <person name="Ohm R."/>
            <person name="Sun H."/>
            <person name="Tunlid A."/>
            <person name="Henrissat B."/>
            <person name="Grigoriev I.V."/>
            <person name="Hibbett D.S."/>
            <person name="Martin F."/>
        </authorList>
    </citation>
    <scope>NUCLEOTIDE SEQUENCE [LARGE SCALE GENOMIC DNA]</scope>
    <source>
        <strain evidence="9">MAFF 305830</strain>
    </source>
</reference>
<evidence type="ECO:0000313" key="9">
    <source>
        <dbReference type="Proteomes" id="UP000054097"/>
    </source>
</evidence>
<dbReference type="OrthoDB" id="376357at2759"/>
<evidence type="ECO:0000256" key="4">
    <source>
        <dbReference type="ARBA" id="ARBA00023186"/>
    </source>
</evidence>
<name>A0A0C3ARC5_SERVB</name>
<feature type="region of interest" description="Disordered" evidence="6">
    <location>
        <begin position="96"/>
        <end position="152"/>
    </location>
</feature>
<dbReference type="InterPro" id="IPR001623">
    <property type="entry name" value="DnaJ_domain"/>
</dbReference>
<evidence type="ECO:0000256" key="2">
    <source>
        <dbReference type="ARBA" id="ARBA00004496"/>
    </source>
</evidence>
<dbReference type="GO" id="GO:0000390">
    <property type="term" value="P:spliceosomal complex disassembly"/>
    <property type="evidence" value="ECO:0007669"/>
    <property type="project" value="TreeGrafter"/>
</dbReference>
<reference evidence="8 9" key="1">
    <citation type="submission" date="2014-04" db="EMBL/GenBank/DDBJ databases">
        <authorList>
            <consortium name="DOE Joint Genome Institute"/>
            <person name="Kuo A."/>
            <person name="Zuccaro A."/>
            <person name="Kohler A."/>
            <person name="Nagy L.G."/>
            <person name="Floudas D."/>
            <person name="Copeland A."/>
            <person name="Barry K.W."/>
            <person name="Cichocki N."/>
            <person name="Veneault-Fourrey C."/>
            <person name="LaButti K."/>
            <person name="Lindquist E.A."/>
            <person name="Lipzen A."/>
            <person name="Lundell T."/>
            <person name="Morin E."/>
            <person name="Murat C."/>
            <person name="Sun H."/>
            <person name="Tunlid A."/>
            <person name="Henrissat B."/>
            <person name="Grigoriev I.V."/>
            <person name="Hibbett D.S."/>
            <person name="Martin F."/>
            <person name="Nordberg H.P."/>
            <person name="Cantor M.N."/>
            <person name="Hua S.X."/>
        </authorList>
    </citation>
    <scope>NUCLEOTIDE SEQUENCE [LARGE SCALE GENOMIC DNA]</scope>
    <source>
        <strain evidence="8 9">MAFF 305830</strain>
    </source>
</reference>
<sequence>MAASASIPVNPYELLGVPSDARDDVINKAFRQKSLKVHPDRNPDNPEAAAKFHELKQAQELLLDPVRRAEIDASVKKRQQHAEQYAKADAKRKRFMDELDASERSFKKAKQMSDIEKRKKEEKEAALKEQGRKMREEREGRAAASQREAREMELDTLADKPETVSFDPQEAPVRVKYTLPKRPDLSTQEALLALLKPFGPIDESCLIFTLKQPKDKPNAPPKFATAIVVFKKVEDAFGVVGASGQESRGMKNIEISWAKGEEPSVIKTLREKGLLGTGKRQESVTGTGPSSVPAANQPSQSTIPASSSVRTLVFNVATYLPTHQGPNKPNLPFSYDSKSISDFESVTLMRMRQAERDRLAKEIEEAENNESNA</sequence>
<dbReference type="CDD" id="cd06257">
    <property type="entry name" value="DnaJ"/>
    <property type="match status" value="1"/>
</dbReference>
<feature type="domain" description="J" evidence="7">
    <location>
        <begin position="10"/>
        <end position="75"/>
    </location>
</feature>
<protein>
    <recommendedName>
        <fullName evidence="7">J domain-containing protein</fullName>
    </recommendedName>
</protein>
<keyword evidence="4" id="KW-0143">Chaperone</keyword>
<dbReference type="InterPro" id="IPR036869">
    <property type="entry name" value="J_dom_sf"/>
</dbReference>
<accession>A0A0C3ARC5</accession>
<dbReference type="STRING" id="933852.A0A0C3ARC5"/>
<evidence type="ECO:0000256" key="3">
    <source>
        <dbReference type="ARBA" id="ARBA00022490"/>
    </source>
</evidence>
<keyword evidence="5" id="KW-0539">Nucleus</keyword>
<dbReference type="SMART" id="SM00271">
    <property type="entry name" value="DnaJ"/>
    <property type="match status" value="1"/>
</dbReference>
<dbReference type="SUPFAM" id="SSF46565">
    <property type="entry name" value="Chaperone J-domain"/>
    <property type="match status" value="1"/>
</dbReference>
<dbReference type="PANTHER" id="PTHR44313:SF1">
    <property type="entry name" value="DNAJ HOMOLOG SUBFAMILY C MEMBER 17"/>
    <property type="match status" value="1"/>
</dbReference>
<dbReference type="Proteomes" id="UP000054097">
    <property type="component" value="Unassembled WGS sequence"/>
</dbReference>
<feature type="compositionally biased region" description="Polar residues" evidence="6">
    <location>
        <begin position="283"/>
        <end position="306"/>
    </location>
</feature>
<proteinExistence type="predicted"/>
<keyword evidence="9" id="KW-1185">Reference proteome</keyword>
<dbReference type="PROSITE" id="PS50076">
    <property type="entry name" value="DNAJ_2"/>
    <property type="match status" value="1"/>
</dbReference>
<feature type="region of interest" description="Disordered" evidence="6">
    <location>
        <begin position="271"/>
        <end position="306"/>
    </location>
</feature>
<gene>
    <name evidence="8" type="ORF">M408DRAFT_79944</name>
</gene>
<dbReference type="EMBL" id="KN824370">
    <property type="protein sequence ID" value="KIM21836.1"/>
    <property type="molecule type" value="Genomic_DNA"/>
</dbReference>
<evidence type="ECO:0000259" key="7">
    <source>
        <dbReference type="PROSITE" id="PS50076"/>
    </source>
</evidence>
<evidence type="ECO:0000313" key="8">
    <source>
        <dbReference type="EMBL" id="KIM21836.1"/>
    </source>
</evidence>
<evidence type="ECO:0000256" key="1">
    <source>
        <dbReference type="ARBA" id="ARBA00004123"/>
    </source>
</evidence>
<keyword evidence="3" id="KW-0963">Cytoplasm</keyword>
<dbReference type="GO" id="GO:0005681">
    <property type="term" value="C:spliceosomal complex"/>
    <property type="evidence" value="ECO:0007669"/>
    <property type="project" value="TreeGrafter"/>
</dbReference>
<dbReference type="Gene3D" id="1.10.287.110">
    <property type="entry name" value="DnaJ domain"/>
    <property type="match status" value="1"/>
</dbReference>
<dbReference type="PANTHER" id="PTHR44313">
    <property type="entry name" value="DNAJ HOMOLOG SUBFAMILY C MEMBER 17"/>
    <property type="match status" value="1"/>
</dbReference>
<organism evidence="8 9">
    <name type="scientific">Serendipita vermifera MAFF 305830</name>
    <dbReference type="NCBI Taxonomy" id="933852"/>
    <lineage>
        <taxon>Eukaryota</taxon>
        <taxon>Fungi</taxon>
        <taxon>Dikarya</taxon>
        <taxon>Basidiomycota</taxon>
        <taxon>Agaricomycotina</taxon>
        <taxon>Agaricomycetes</taxon>
        <taxon>Sebacinales</taxon>
        <taxon>Serendipitaceae</taxon>
        <taxon>Serendipita</taxon>
    </lineage>
</organism>